<sequence>MKSIIYLGMDVHTTNYTLCCYTLEDDRMCHLQQIAPDYRLILKYMDQVRRLYNNDVEFLCGYEAGCLGYSLYHQLTAHQVRCVILAPTTMGAVLGIRKVKTDKRDAMLIAKCLAFHTYHPVHIPTPEEEQVKEFIRMRDDHKLALKRIKQQISAFCLRHGFHYTATKSKWTQAHWKWLKSLKPDGLHQETLNEYLLTCSSLCDKLERLDRRIEELAAQEPFQERVRQLTCLVGVKTHTALSIIVEVGDFNRFPTAGKFASFLGLTPGEASSSDRQNRFGITKAGNTHVRRLLVEAAQSYARGQTGRKSKDLKARQAGNKEQVIAYADKGSERLRRRFRQLLYKGKQHNVIKTAIARELSCFIWGMMTDRIA</sequence>
<dbReference type="PANTHER" id="PTHR33055:SF15">
    <property type="entry name" value="TRANSPOSASE-RELATED"/>
    <property type="match status" value="1"/>
</dbReference>
<dbReference type="Pfam" id="PF01548">
    <property type="entry name" value="DEDD_Tnp_IS110"/>
    <property type="match status" value="1"/>
</dbReference>
<dbReference type="NCBIfam" id="NF033542">
    <property type="entry name" value="transpos_IS110"/>
    <property type="match status" value="1"/>
</dbReference>
<dbReference type="AlphaFoldDB" id="A0A1E3A409"/>
<protein>
    <submittedName>
        <fullName evidence="3">Transposase IS116/IS110/IS902 family protein</fullName>
    </submittedName>
</protein>
<name>A0A1E3A409_9FIRM</name>
<dbReference type="InterPro" id="IPR003346">
    <property type="entry name" value="Transposase_20"/>
</dbReference>
<dbReference type="Proteomes" id="UP000094067">
    <property type="component" value="Unassembled WGS sequence"/>
</dbReference>
<evidence type="ECO:0000313" key="3">
    <source>
        <dbReference type="EMBL" id="ODM03490.1"/>
    </source>
</evidence>
<gene>
    <name evidence="3" type="ORF">BEI61_04286</name>
</gene>
<dbReference type="Pfam" id="PF02371">
    <property type="entry name" value="Transposase_20"/>
    <property type="match status" value="1"/>
</dbReference>
<reference evidence="3 4" key="1">
    <citation type="submission" date="2016-07" db="EMBL/GenBank/DDBJ databases">
        <title>Characterization of isolates of Eisenbergiella tayi derived from blood cultures, using whole genome sequencing.</title>
        <authorList>
            <person name="Burdz T."/>
            <person name="Wiebe D."/>
            <person name="Huynh C."/>
            <person name="Bernard K."/>
        </authorList>
    </citation>
    <scope>NUCLEOTIDE SEQUENCE [LARGE SCALE GENOMIC DNA]</scope>
    <source>
        <strain evidence="3 4">NML 110608</strain>
    </source>
</reference>
<feature type="domain" description="Transposase IS116/IS110/IS902 C-terminal" evidence="2">
    <location>
        <begin position="228"/>
        <end position="301"/>
    </location>
</feature>
<dbReference type="PANTHER" id="PTHR33055">
    <property type="entry name" value="TRANSPOSASE FOR INSERTION SEQUENCE ELEMENT IS1111A"/>
    <property type="match status" value="1"/>
</dbReference>
<evidence type="ECO:0000259" key="2">
    <source>
        <dbReference type="Pfam" id="PF02371"/>
    </source>
</evidence>
<evidence type="ECO:0000313" key="4">
    <source>
        <dbReference type="Proteomes" id="UP000094067"/>
    </source>
</evidence>
<dbReference type="InterPro" id="IPR047650">
    <property type="entry name" value="Transpos_IS110"/>
</dbReference>
<dbReference type="InterPro" id="IPR002525">
    <property type="entry name" value="Transp_IS110-like_N"/>
</dbReference>
<proteinExistence type="predicted"/>
<dbReference type="GO" id="GO:0003677">
    <property type="term" value="F:DNA binding"/>
    <property type="evidence" value="ECO:0007669"/>
    <property type="project" value="InterPro"/>
</dbReference>
<dbReference type="GO" id="GO:0004803">
    <property type="term" value="F:transposase activity"/>
    <property type="evidence" value="ECO:0007669"/>
    <property type="project" value="InterPro"/>
</dbReference>
<accession>A0A1E3A409</accession>
<feature type="domain" description="Transposase IS110-like N-terminal" evidence="1">
    <location>
        <begin position="7"/>
        <end position="154"/>
    </location>
</feature>
<dbReference type="PATRIC" id="fig|1432052.4.peg.4757"/>
<comment type="caution">
    <text evidence="3">The sequence shown here is derived from an EMBL/GenBank/DDBJ whole genome shotgun (WGS) entry which is preliminary data.</text>
</comment>
<evidence type="ECO:0000259" key="1">
    <source>
        <dbReference type="Pfam" id="PF01548"/>
    </source>
</evidence>
<organism evidence="3 4">
    <name type="scientific">Eisenbergiella tayi</name>
    <dbReference type="NCBI Taxonomy" id="1432052"/>
    <lineage>
        <taxon>Bacteria</taxon>
        <taxon>Bacillati</taxon>
        <taxon>Bacillota</taxon>
        <taxon>Clostridia</taxon>
        <taxon>Lachnospirales</taxon>
        <taxon>Lachnospiraceae</taxon>
        <taxon>Eisenbergiella</taxon>
    </lineage>
</organism>
<dbReference type="GO" id="GO:0006313">
    <property type="term" value="P:DNA transposition"/>
    <property type="evidence" value="ECO:0007669"/>
    <property type="project" value="InterPro"/>
</dbReference>
<dbReference type="EMBL" id="MCGH01000003">
    <property type="protein sequence ID" value="ODM03490.1"/>
    <property type="molecule type" value="Genomic_DNA"/>
</dbReference>
<dbReference type="RefSeq" id="WP_069153947.1">
    <property type="nucleotide sequence ID" value="NZ_MCGH01000003.1"/>
</dbReference>